<feature type="compositionally biased region" description="Low complexity" evidence="1">
    <location>
        <begin position="15"/>
        <end position="24"/>
    </location>
</feature>
<feature type="compositionally biased region" description="Pro residues" evidence="1">
    <location>
        <begin position="308"/>
        <end position="327"/>
    </location>
</feature>
<dbReference type="RefSeq" id="WP_328342319.1">
    <property type="nucleotide sequence ID" value="NZ_CP107906.1"/>
</dbReference>
<feature type="region of interest" description="Disordered" evidence="1">
    <location>
        <begin position="108"/>
        <end position="336"/>
    </location>
</feature>
<feature type="compositionally biased region" description="Pro residues" evidence="1">
    <location>
        <begin position="279"/>
        <end position="300"/>
    </location>
</feature>
<feature type="compositionally biased region" description="Basic and acidic residues" evidence="1">
    <location>
        <begin position="1"/>
        <end position="14"/>
    </location>
</feature>
<evidence type="ECO:0000256" key="1">
    <source>
        <dbReference type="SAM" id="MobiDB-lite"/>
    </source>
</evidence>
<protein>
    <submittedName>
        <fullName evidence="2">Tetratricopeptide repeat protein</fullName>
    </submittedName>
</protein>
<feature type="compositionally biased region" description="Pro residues" evidence="1">
    <location>
        <begin position="232"/>
        <end position="242"/>
    </location>
</feature>
<gene>
    <name evidence="2" type="ORF">OHB29_26605</name>
</gene>
<feature type="compositionally biased region" description="Gly residues" evidence="1">
    <location>
        <begin position="34"/>
        <end position="46"/>
    </location>
</feature>
<name>A0ABZ1NXE0_STRVL</name>
<keyword evidence="3" id="KW-1185">Reference proteome</keyword>
<reference evidence="2 3" key="1">
    <citation type="submission" date="2022-10" db="EMBL/GenBank/DDBJ databases">
        <title>The complete genomes of actinobacterial strains from the NBC collection.</title>
        <authorList>
            <person name="Joergensen T.S."/>
            <person name="Alvarez Arevalo M."/>
            <person name="Sterndorff E.B."/>
            <person name="Faurdal D."/>
            <person name="Vuksanovic O."/>
            <person name="Mourched A.-S."/>
            <person name="Charusanti P."/>
            <person name="Shaw S."/>
            <person name="Blin K."/>
            <person name="Weber T."/>
        </authorList>
    </citation>
    <scope>NUCLEOTIDE SEQUENCE [LARGE SCALE GENOMIC DNA]</scope>
    <source>
        <strain evidence="2 3">NBC_00456</strain>
    </source>
</reference>
<feature type="compositionally biased region" description="Low complexity" evidence="1">
    <location>
        <begin position="135"/>
        <end position="202"/>
    </location>
</feature>
<dbReference type="Proteomes" id="UP001341259">
    <property type="component" value="Chromosome"/>
</dbReference>
<feature type="compositionally biased region" description="Low complexity" evidence="1">
    <location>
        <begin position="219"/>
        <end position="231"/>
    </location>
</feature>
<evidence type="ECO:0000313" key="3">
    <source>
        <dbReference type="Proteomes" id="UP001341259"/>
    </source>
</evidence>
<sequence length="530" mass="53746">MSRLSREKKREQKQAAHAATPAAPIDVHVPRAGHGAGPDAGSGAGAAGVSDGASVGGVPVFAAPGEEIHKAVLNRLHHIALATGHAVLATIHDERIGYVVPLQVDPDGSSHFTAEPVRTTPPEDAVAGRPPEPPTAGAATEPPTAGAATDPPMAGAATDPPMAGAATQWPPAGAAAVPPAAGPATDPPMAGATTEWPPAGVAPEPPVVGPATELPTPGPATEWPEAGAAAEPPLPEPGPMPPAMEQEPPRSDSATHVLRPVPESGDLGVAPTFPLRAVPEPPQPTPEDTPPGPAAPPGTVAPPTGEFGPPPPMDVRPLPVPEAGPPAEPRRSRKPDPVLEAELLADLDAKPTPARGFDAVAEAMFGDEPPGAPGDSGAPALVAEPITRINEAVKEGRIDAAAALADQTVAQASATLGPEHPEVLRLGELSAYIAYLAGDPLRAFRLSLDLAGARRRTGDAEAAYGNVQSAATAWRAVRDPALGLELGRDLIGLWTELAAEDGPAAEEIEQLESARARMGRLTERARDQEG</sequence>
<feature type="region of interest" description="Disordered" evidence="1">
    <location>
        <begin position="1"/>
        <end position="50"/>
    </location>
</feature>
<organism evidence="2 3">
    <name type="scientific">Streptomyces violaceus</name>
    <name type="common">Streptomyces venezuelae</name>
    <dbReference type="NCBI Taxonomy" id="1936"/>
    <lineage>
        <taxon>Bacteria</taxon>
        <taxon>Bacillati</taxon>
        <taxon>Actinomycetota</taxon>
        <taxon>Actinomycetes</taxon>
        <taxon>Kitasatosporales</taxon>
        <taxon>Streptomycetaceae</taxon>
        <taxon>Streptomyces</taxon>
    </lineage>
</organism>
<proteinExistence type="predicted"/>
<accession>A0ABZ1NXE0</accession>
<evidence type="ECO:0000313" key="2">
    <source>
        <dbReference type="EMBL" id="WUG96285.1"/>
    </source>
</evidence>
<dbReference type="EMBL" id="CP107906">
    <property type="protein sequence ID" value="WUG96285.1"/>
    <property type="molecule type" value="Genomic_DNA"/>
</dbReference>